<feature type="transmembrane region" description="Helical" evidence="1">
    <location>
        <begin position="41"/>
        <end position="58"/>
    </location>
</feature>
<keyword evidence="1" id="KW-0812">Transmembrane</keyword>
<keyword evidence="1" id="KW-0472">Membrane</keyword>
<proteinExistence type="predicted"/>
<evidence type="ECO:0000256" key="1">
    <source>
        <dbReference type="SAM" id="Phobius"/>
    </source>
</evidence>
<keyword evidence="1" id="KW-1133">Transmembrane helix</keyword>
<evidence type="ECO:0000313" key="2">
    <source>
        <dbReference type="EMBL" id="RGB75552.1"/>
    </source>
</evidence>
<dbReference type="Proteomes" id="UP000260773">
    <property type="component" value="Unassembled WGS sequence"/>
</dbReference>
<feature type="transmembrane region" description="Helical" evidence="1">
    <location>
        <begin position="18"/>
        <end position="35"/>
    </location>
</feature>
<comment type="caution">
    <text evidence="2">The sequence shown here is derived from an EMBL/GenBank/DDBJ whole genome shotgun (WGS) entry which is preliminary data.</text>
</comment>
<protein>
    <recommendedName>
        <fullName evidence="4">Zn-finger containing protein</fullName>
    </recommendedName>
</protein>
<gene>
    <name evidence="2" type="ORF">DW070_14025</name>
</gene>
<evidence type="ECO:0000313" key="3">
    <source>
        <dbReference type="Proteomes" id="UP000260773"/>
    </source>
</evidence>
<accession>A0A3E2TI97</accession>
<sequence>MKERMQRFMAGRYGNDQLNQFIFIVAIISMVLEIITRQSLFYTLTLVLLILAYVRVFSRNINKRYEENMKFLQRKDAILNKFRKQKYYAAQRRNYHIYTCPQCKQKIRIPKGKGKISITCPKCRTSFIKKS</sequence>
<organism evidence="2 3">
    <name type="scientific">Coprococcus catus</name>
    <dbReference type="NCBI Taxonomy" id="116085"/>
    <lineage>
        <taxon>Bacteria</taxon>
        <taxon>Bacillati</taxon>
        <taxon>Bacillota</taxon>
        <taxon>Clostridia</taxon>
        <taxon>Lachnospirales</taxon>
        <taxon>Lachnospiraceae</taxon>
        <taxon>Coprococcus</taxon>
    </lineage>
</organism>
<reference evidence="2 3" key="1">
    <citation type="submission" date="2018-08" db="EMBL/GenBank/DDBJ databases">
        <title>A genome reference for cultivated species of the human gut microbiota.</title>
        <authorList>
            <person name="Zou Y."/>
            <person name="Xue W."/>
            <person name="Luo G."/>
        </authorList>
    </citation>
    <scope>NUCLEOTIDE SEQUENCE [LARGE SCALE GENOMIC DNA]</scope>
    <source>
        <strain evidence="2 3">AF45-17</strain>
    </source>
</reference>
<dbReference type="AlphaFoldDB" id="A0A3E2TI97"/>
<dbReference type="EMBL" id="QVEP01000046">
    <property type="protein sequence ID" value="RGB75552.1"/>
    <property type="molecule type" value="Genomic_DNA"/>
</dbReference>
<evidence type="ECO:0008006" key="4">
    <source>
        <dbReference type="Google" id="ProtNLM"/>
    </source>
</evidence>
<name>A0A3E2TI97_9FIRM</name>